<evidence type="ECO:0000259" key="1">
    <source>
        <dbReference type="Pfam" id="PF14111"/>
    </source>
</evidence>
<dbReference type="AlphaFoldDB" id="A0A2N9J166"/>
<reference evidence="2" key="1">
    <citation type="submission" date="2018-02" db="EMBL/GenBank/DDBJ databases">
        <authorList>
            <person name="Cohen D.B."/>
            <person name="Kent A.D."/>
        </authorList>
    </citation>
    <scope>NUCLEOTIDE SEQUENCE</scope>
</reference>
<dbReference type="PANTHER" id="PTHR31286">
    <property type="entry name" value="GLYCINE-RICH CELL WALL STRUCTURAL PROTEIN 1.8-LIKE"/>
    <property type="match status" value="1"/>
</dbReference>
<protein>
    <recommendedName>
        <fullName evidence="1">DUF4283 domain-containing protein</fullName>
    </recommendedName>
</protein>
<sequence length="318" mass="35780">MECEFTEISSEEEAELQCSTKKVKETLSAPQVKGSHAGSYRDKLVGEIPGAFLHAFALDKPTFSQDEIGEEEDDVQAVVDGIANILLSKDTKLCIRSKWAHSLIVKVFGRTVGFHFLHSRIMSLWKPGGRIDCVDLDHDFFLIRFGLIEDFDKVLKGGPWFIGDHYLTIKPWEPNFKPSTANCSSMAVWARFPELPIEYYESRVLKSIGSALGPVLRIDTQTATESRGRYARVCSQVNLDVPLTRAVRIGHLHQPVVYEGLNLLCFSCGRLSHRKVSCPYTIKDPTSSPVTNYVEPEVEIIKDLVAKEIEEYGPWTVM</sequence>
<dbReference type="PANTHER" id="PTHR31286:SF99">
    <property type="entry name" value="DUF4283 DOMAIN-CONTAINING PROTEIN"/>
    <property type="match status" value="1"/>
</dbReference>
<accession>A0A2N9J166</accession>
<evidence type="ECO:0000313" key="2">
    <source>
        <dbReference type="EMBL" id="SPD30304.1"/>
    </source>
</evidence>
<dbReference type="InterPro" id="IPR040256">
    <property type="entry name" value="At4g02000-like"/>
</dbReference>
<feature type="domain" description="DUF4283" evidence="1">
    <location>
        <begin position="97"/>
        <end position="179"/>
    </location>
</feature>
<dbReference type="Pfam" id="PF14111">
    <property type="entry name" value="DUF4283"/>
    <property type="match status" value="1"/>
</dbReference>
<dbReference type="InterPro" id="IPR025558">
    <property type="entry name" value="DUF4283"/>
</dbReference>
<dbReference type="EMBL" id="OIVN01006310">
    <property type="protein sequence ID" value="SPD30304.1"/>
    <property type="molecule type" value="Genomic_DNA"/>
</dbReference>
<organism evidence="2">
    <name type="scientific">Fagus sylvatica</name>
    <name type="common">Beechnut</name>
    <dbReference type="NCBI Taxonomy" id="28930"/>
    <lineage>
        <taxon>Eukaryota</taxon>
        <taxon>Viridiplantae</taxon>
        <taxon>Streptophyta</taxon>
        <taxon>Embryophyta</taxon>
        <taxon>Tracheophyta</taxon>
        <taxon>Spermatophyta</taxon>
        <taxon>Magnoliopsida</taxon>
        <taxon>eudicotyledons</taxon>
        <taxon>Gunneridae</taxon>
        <taxon>Pentapetalae</taxon>
        <taxon>rosids</taxon>
        <taxon>fabids</taxon>
        <taxon>Fagales</taxon>
        <taxon>Fagaceae</taxon>
        <taxon>Fagus</taxon>
    </lineage>
</organism>
<proteinExistence type="predicted"/>
<name>A0A2N9J166_FAGSY</name>
<gene>
    <name evidence="2" type="ORF">FSB_LOCUS58186</name>
</gene>